<dbReference type="Gene3D" id="3.40.960.10">
    <property type="entry name" value="VSR Endonuclease"/>
    <property type="match status" value="1"/>
</dbReference>
<dbReference type="SUPFAM" id="SSF52980">
    <property type="entry name" value="Restriction endonuclease-like"/>
    <property type="match status" value="1"/>
</dbReference>
<gene>
    <name evidence="1" type="ORF">ABRP34_09665</name>
</gene>
<sequence length="307" mass="33725">MPRPRPLPPALQGQPFTIRQATAAGLTRRRARALDLASPCHGVRSPAAVEITLLVRARGLALATGAVVSHLSAAVLWGFPLPLRFEDHAVIHLTSRDGARAVRRKNVCGHRLVLPDDEISEGRVVACTSPLRTWFDLAGILSLQDLVIAGDFLLRRKGPLSTPEALDAFLAEKQGRPGYRQAMKARALMRANTDSPKETELRLLLLGAGLPEPAINVPMFDETGGWVQDPDMSYEEYKIAIQYDGGHHATPAQRRSDIFRDEDARDLGWLVVVLTQLDLDPVARGIEPSAVTKVRKALTSRGWKRAR</sequence>
<protein>
    <recommendedName>
        <fullName evidence="2">DUF559 domain-containing protein</fullName>
    </recommendedName>
</protein>
<reference evidence="1" key="1">
    <citation type="submission" date="2024-06" db="EMBL/GenBank/DDBJ databases">
        <title>Biodegradation of dimethachlon by Arthrobacter sp. K5: mechanistic insights and ecological implications.</title>
        <authorList>
            <person name="Hu S."/>
            <person name="Lu P."/>
        </authorList>
    </citation>
    <scope>NUCLEOTIDE SEQUENCE</scope>
    <source>
        <strain evidence="1">K5</strain>
    </source>
</reference>
<evidence type="ECO:0000313" key="1">
    <source>
        <dbReference type="EMBL" id="XCH13222.1"/>
    </source>
</evidence>
<evidence type="ECO:0008006" key="2">
    <source>
        <dbReference type="Google" id="ProtNLM"/>
    </source>
</evidence>
<name>A0AAU8EX11_9MICC</name>
<dbReference type="AlphaFoldDB" id="A0AAU8EX11"/>
<organism evidence="1">
    <name type="scientific">Arthrobacter sp. K5</name>
    <dbReference type="NCBI Taxonomy" id="2839623"/>
    <lineage>
        <taxon>Bacteria</taxon>
        <taxon>Bacillati</taxon>
        <taxon>Actinomycetota</taxon>
        <taxon>Actinomycetes</taxon>
        <taxon>Micrococcales</taxon>
        <taxon>Micrococcaceae</taxon>
        <taxon>Arthrobacter</taxon>
    </lineage>
</organism>
<dbReference type="RefSeq" id="WP_353713062.1">
    <property type="nucleotide sequence ID" value="NZ_CP159279.1"/>
</dbReference>
<accession>A0AAU8EX11</accession>
<dbReference type="EMBL" id="CP159279">
    <property type="protein sequence ID" value="XCH13222.1"/>
    <property type="molecule type" value="Genomic_DNA"/>
</dbReference>
<dbReference type="InterPro" id="IPR011335">
    <property type="entry name" value="Restrct_endonuc-II-like"/>
</dbReference>
<proteinExistence type="predicted"/>